<organism evidence="1">
    <name type="scientific">Myoviridae sp. ctzzS20</name>
    <dbReference type="NCBI Taxonomy" id="2825215"/>
    <lineage>
        <taxon>Viruses</taxon>
        <taxon>Duplodnaviria</taxon>
        <taxon>Heunggongvirae</taxon>
        <taxon>Uroviricota</taxon>
        <taxon>Caudoviricetes</taxon>
    </lineage>
</organism>
<protein>
    <submittedName>
        <fullName evidence="1">Stabilization protein</fullName>
    </submittedName>
</protein>
<dbReference type="EMBL" id="BK015333">
    <property type="protein sequence ID" value="DAE01816.1"/>
    <property type="molecule type" value="Genomic_DNA"/>
</dbReference>
<proteinExistence type="predicted"/>
<reference evidence="1" key="1">
    <citation type="journal article" date="2021" name="Proc. Natl. Acad. Sci. U.S.A.">
        <title>A Catalog of Tens of Thousands of Viruses from Human Metagenomes Reveals Hidden Associations with Chronic Diseases.</title>
        <authorList>
            <person name="Tisza M.J."/>
            <person name="Buck C.B."/>
        </authorList>
    </citation>
    <scope>NUCLEOTIDE SEQUENCE</scope>
    <source>
        <strain evidence="1">CtzzS20</strain>
    </source>
</reference>
<accession>A0A8S5P5A0</accession>
<sequence length="570" mass="60836">MFLSQCKAPAQQRVTVSKFLGYDARPRTPLGAFARMENLTGDGYPTLSVREKRKTVMALDKPNGLCAKDCLIWVDGGTLYINGAAIDLTLTDGEKQLVSMGAYLLIWPDKKYVNTQNLSDKGSLENTSQTTGTVTFALCRSDGTEYEDYAAGAAAPTGAESGDLWLDTGSGAALMRYDGVMWQAVDDAAMKISAAGIGLGFSAGDGVTVSGCTGAAADGTWTLLQCGDDAIVIGAVAAIEGEQTTAVTVRRYVPDMDFVVECGSRLWGCKYGIVDGQAVNAVYGSALGDFRNWNTFAGLSTDSYAADRGSDGVFTGATAYLGTVLFFKEHSMERLYISSAGAHQITSLQCPGVKQGSSRSLAVADGVLYFHGSGGVYAFDGSMPRLVSACFGDERYESAVGGAAEGRYWLSARRSGRDHLFVYDTARGLWHRQDGLRVKQFAVSGGVLYGLTADGVTALQGAPDGDEAAPDWYAETGELGLDTPEQKFLQRLELRLSPDSGAWVKAHVSYDEGRTWHYAGSLQGDGRRLRAGLLAVRPVRCPQLRLRLTGHGGCRIYSISAVYERGSDLP</sequence>
<evidence type="ECO:0000313" key="1">
    <source>
        <dbReference type="EMBL" id="DAE01816.1"/>
    </source>
</evidence>
<name>A0A8S5P5A0_9CAUD</name>